<dbReference type="GO" id="GO:0016887">
    <property type="term" value="F:ATP hydrolysis activity"/>
    <property type="evidence" value="ECO:0007669"/>
    <property type="project" value="InterPro"/>
</dbReference>
<dbReference type="InterPro" id="IPR027417">
    <property type="entry name" value="P-loop_NTPase"/>
</dbReference>
<evidence type="ECO:0000313" key="3">
    <source>
        <dbReference type="EMBL" id="NDJ93661.1"/>
    </source>
</evidence>
<dbReference type="PANTHER" id="PTHR10760">
    <property type="entry name" value="TORSIN"/>
    <property type="match status" value="1"/>
</dbReference>
<accession>A0A6G3MI67</accession>
<organism evidence="3">
    <name type="scientific">Henneguya salminicola</name>
    <name type="common">Myxosporean</name>
    <dbReference type="NCBI Taxonomy" id="69463"/>
    <lineage>
        <taxon>Eukaryota</taxon>
        <taxon>Metazoa</taxon>
        <taxon>Cnidaria</taxon>
        <taxon>Myxozoa</taxon>
        <taxon>Myxosporea</taxon>
        <taxon>Bivalvulida</taxon>
        <taxon>Platysporina</taxon>
        <taxon>Myxobolidae</taxon>
        <taxon>Henneguya</taxon>
    </lineage>
</organism>
<sequence>MKSSLLLLFAFIYTNEAYIPEAGIALGISTGIYGLKWSYCRFYECCNHYWIPTDVGSLEKHLKDNIFGQPYIDDIARLVISHAKAPNTNKPLVLSLHGPTGTGKNYLVQLITTQLFKAGVNSIYRKLFIATHQNYNLKPLKEYIGEFLEDIAETVSRCHLRSLIIIDEADKFPSEILDSLKSIMNVYENIDGVDYSQ</sequence>
<reference evidence="3" key="1">
    <citation type="submission" date="2018-11" db="EMBL/GenBank/DDBJ databases">
        <title>Henneguya salminicola genome and transcriptome.</title>
        <authorList>
            <person name="Yahalomi D."/>
            <person name="Atkinson S.D."/>
            <person name="Neuhof M."/>
            <person name="Chang E.S."/>
            <person name="Philippe H."/>
            <person name="Cartwright P."/>
            <person name="Bartholomew J.L."/>
            <person name="Huchon D."/>
        </authorList>
    </citation>
    <scope>NUCLEOTIDE SEQUENCE</scope>
    <source>
        <strain evidence="3">Hz1</strain>
        <tissue evidence="3">Whole</tissue>
    </source>
</reference>
<protein>
    <submittedName>
        <fullName evidence="3">Torsin-like protein (Trinotate prediction)</fullName>
    </submittedName>
</protein>
<dbReference type="GO" id="GO:0012505">
    <property type="term" value="C:endomembrane system"/>
    <property type="evidence" value="ECO:0007669"/>
    <property type="project" value="UniProtKB-ARBA"/>
</dbReference>
<evidence type="ECO:0000256" key="2">
    <source>
        <dbReference type="SAM" id="SignalP"/>
    </source>
</evidence>
<feature type="signal peptide" evidence="2">
    <location>
        <begin position="1"/>
        <end position="17"/>
    </location>
</feature>
<dbReference type="PANTHER" id="PTHR10760:SF2">
    <property type="entry name" value="LD13476P-RELATED"/>
    <property type="match status" value="1"/>
</dbReference>
<dbReference type="InterPro" id="IPR010448">
    <property type="entry name" value="Torsin"/>
</dbReference>
<dbReference type="Gene3D" id="3.40.50.300">
    <property type="entry name" value="P-loop containing nucleotide triphosphate hydrolases"/>
    <property type="match status" value="1"/>
</dbReference>
<dbReference type="GO" id="GO:0005524">
    <property type="term" value="F:ATP binding"/>
    <property type="evidence" value="ECO:0007669"/>
    <property type="project" value="InterPro"/>
</dbReference>
<dbReference type="EMBL" id="GHBP01004468">
    <property type="protein sequence ID" value="NDJ93661.1"/>
    <property type="molecule type" value="Transcribed_RNA"/>
</dbReference>
<dbReference type="SUPFAM" id="SSF52540">
    <property type="entry name" value="P-loop containing nucleoside triphosphate hydrolases"/>
    <property type="match status" value="1"/>
</dbReference>
<evidence type="ECO:0000256" key="1">
    <source>
        <dbReference type="ARBA" id="ARBA00006235"/>
    </source>
</evidence>
<dbReference type="Pfam" id="PF06309">
    <property type="entry name" value="Torsin"/>
    <property type="match status" value="1"/>
</dbReference>
<name>A0A6G3MI67_HENSL</name>
<dbReference type="CDD" id="cd00009">
    <property type="entry name" value="AAA"/>
    <property type="match status" value="1"/>
</dbReference>
<dbReference type="AlphaFoldDB" id="A0A6G3MI67"/>
<feature type="chain" id="PRO_5026287547" evidence="2">
    <location>
        <begin position="18"/>
        <end position="197"/>
    </location>
</feature>
<proteinExistence type="inferred from homology"/>
<keyword evidence="2" id="KW-0732">Signal</keyword>
<dbReference type="GO" id="GO:0005737">
    <property type="term" value="C:cytoplasm"/>
    <property type="evidence" value="ECO:0007669"/>
    <property type="project" value="UniProtKB-ARBA"/>
</dbReference>
<comment type="similarity">
    <text evidence="1">Belongs to the ClpA/ClpB family. Torsin subfamily.</text>
</comment>